<proteinExistence type="predicted"/>
<reference evidence="1 2" key="1">
    <citation type="submission" date="2020-01" db="EMBL/GenBank/DDBJ databases">
        <title>Jiella pacifica sp. nov.</title>
        <authorList>
            <person name="Xue Z."/>
            <person name="Zhu S."/>
            <person name="Chen J."/>
            <person name="Yang J."/>
        </authorList>
    </citation>
    <scope>NUCLEOTIDE SEQUENCE [LARGE SCALE GENOMIC DNA]</scope>
    <source>
        <strain evidence="1 2">40Bstr34</strain>
    </source>
</reference>
<accession>A0A6N9T0C2</accession>
<organism evidence="1 2">
    <name type="scientific">Jiella pacifica</name>
    <dbReference type="NCBI Taxonomy" id="2696469"/>
    <lineage>
        <taxon>Bacteria</taxon>
        <taxon>Pseudomonadati</taxon>
        <taxon>Pseudomonadota</taxon>
        <taxon>Alphaproteobacteria</taxon>
        <taxon>Hyphomicrobiales</taxon>
        <taxon>Aurantimonadaceae</taxon>
        <taxon>Jiella</taxon>
    </lineage>
</organism>
<evidence type="ECO:0000313" key="2">
    <source>
        <dbReference type="Proteomes" id="UP000469011"/>
    </source>
</evidence>
<protein>
    <submittedName>
        <fullName evidence="1">Uncharacterized protein</fullName>
    </submittedName>
</protein>
<dbReference type="Proteomes" id="UP000469011">
    <property type="component" value="Unassembled WGS sequence"/>
</dbReference>
<dbReference type="EMBL" id="JAAAMG010000004">
    <property type="protein sequence ID" value="NDW04032.1"/>
    <property type="molecule type" value="Genomic_DNA"/>
</dbReference>
<comment type="caution">
    <text evidence="1">The sequence shown here is derived from an EMBL/GenBank/DDBJ whole genome shotgun (WGS) entry which is preliminary data.</text>
</comment>
<sequence length="106" mass="12000">MRKRPLPTNGQPVKEFMVCPPDMLSFDQKTRERFVAHMARRFPDRTFTVLSGANVALRYEYLILPVMGSVGDGGELFDEPSQAFIAELYETADAFEAAPERERLAS</sequence>
<keyword evidence="2" id="KW-1185">Reference proteome</keyword>
<dbReference type="RefSeq" id="WP_163462020.1">
    <property type="nucleotide sequence ID" value="NZ_JAAAMG010000004.1"/>
</dbReference>
<dbReference type="AlphaFoldDB" id="A0A6N9T0C2"/>
<evidence type="ECO:0000313" key="1">
    <source>
        <dbReference type="EMBL" id="NDW04032.1"/>
    </source>
</evidence>
<gene>
    <name evidence="1" type="ORF">GTK09_06275</name>
</gene>
<name>A0A6N9T0C2_9HYPH</name>